<reference evidence="2" key="1">
    <citation type="submission" date="2019-10" db="EMBL/GenBank/DDBJ databases">
        <authorList>
            <consortium name="Genoscope - CEA"/>
            <person name="William W."/>
        </authorList>
    </citation>
    <scope>NUCLEOTIDE SEQUENCE [LARGE SCALE GENOMIC DNA]</scope>
    <source>
        <strain evidence="2">BBR_PRJEB10992</strain>
    </source>
</reference>
<sequence>MIHPVKPLAFLTSFLCLNAITLPIIAQPQSKITLTIDGLNNKKGQICASLFASNKGFPSNGDDAVQKRCSSITEVPIVMTFENLQPGSYAIAVLHDANSDKTANRNALGIPTEGFGFSKNPAIFTGPPKFNEAAVVVAGVNTNINIKLQYLLGG</sequence>
<evidence type="ECO:0000313" key="3">
    <source>
        <dbReference type="Proteomes" id="UP000184550"/>
    </source>
</evidence>
<evidence type="ECO:0000313" key="2">
    <source>
        <dbReference type="EMBL" id="VXD18101.1"/>
    </source>
</evidence>
<dbReference type="InterPro" id="IPR018673">
    <property type="entry name" value="DUF2141"/>
</dbReference>
<feature type="signal peptide" evidence="1">
    <location>
        <begin position="1"/>
        <end position="26"/>
    </location>
</feature>
<accession>A0A7Z9BN70</accession>
<gene>
    <name evidence="2" type="ORF">PL8927_600261</name>
</gene>
<comment type="caution">
    <text evidence="2">The sequence shown here is derived from an EMBL/GenBank/DDBJ whole genome shotgun (WGS) entry which is preliminary data.</text>
</comment>
<dbReference type="RefSeq" id="WP_083621703.1">
    <property type="nucleotide sequence ID" value="NZ_LR734869.1"/>
</dbReference>
<organism evidence="2 3">
    <name type="scientific">Planktothrix serta PCC 8927</name>
    <dbReference type="NCBI Taxonomy" id="671068"/>
    <lineage>
        <taxon>Bacteria</taxon>
        <taxon>Bacillati</taxon>
        <taxon>Cyanobacteriota</taxon>
        <taxon>Cyanophyceae</taxon>
        <taxon>Oscillatoriophycideae</taxon>
        <taxon>Oscillatoriales</taxon>
        <taxon>Microcoleaceae</taxon>
        <taxon>Planktothrix</taxon>
    </lineage>
</organism>
<feature type="chain" id="PRO_5031166907" description="DUF2141 domain-containing protein" evidence="1">
    <location>
        <begin position="27"/>
        <end position="154"/>
    </location>
</feature>
<protein>
    <recommendedName>
        <fullName evidence="4">DUF2141 domain-containing protein</fullName>
    </recommendedName>
</protein>
<dbReference type="Proteomes" id="UP000184550">
    <property type="component" value="Unassembled WGS sequence"/>
</dbReference>
<proteinExistence type="predicted"/>
<dbReference type="EMBL" id="CZCU02000136">
    <property type="protein sequence ID" value="VXD18101.1"/>
    <property type="molecule type" value="Genomic_DNA"/>
</dbReference>
<name>A0A7Z9BN70_9CYAN</name>
<evidence type="ECO:0000256" key="1">
    <source>
        <dbReference type="SAM" id="SignalP"/>
    </source>
</evidence>
<keyword evidence="1" id="KW-0732">Signal</keyword>
<evidence type="ECO:0008006" key="4">
    <source>
        <dbReference type="Google" id="ProtNLM"/>
    </source>
</evidence>
<dbReference type="Pfam" id="PF09912">
    <property type="entry name" value="DUF2141"/>
    <property type="match status" value="1"/>
</dbReference>
<keyword evidence="3" id="KW-1185">Reference proteome</keyword>
<dbReference type="AlphaFoldDB" id="A0A7Z9BN70"/>
<dbReference type="OrthoDB" id="9788332at2"/>